<comment type="pathway">
    <text evidence="1">Lipid metabolism; fatty acid beta-oxidation.</text>
</comment>
<dbReference type="GO" id="GO:0004300">
    <property type="term" value="F:enoyl-CoA hydratase activity"/>
    <property type="evidence" value="ECO:0007669"/>
    <property type="project" value="UniProtKB-EC"/>
</dbReference>
<feature type="domain" description="3-hydroxyacyl-CoA dehydrogenase NAD binding" evidence="15">
    <location>
        <begin position="321"/>
        <end position="495"/>
    </location>
</feature>
<name>A0A2U2C7R5_9RHOB</name>
<evidence type="ECO:0000259" key="14">
    <source>
        <dbReference type="Pfam" id="PF00725"/>
    </source>
</evidence>
<comment type="similarity">
    <text evidence="3">In the N-terminal section; belongs to the enoyl-CoA hydratase/isomerase family.</text>
</comment>
<dbReference type="OrthoDB" id="9771883at2"/>
<dbReference type="CDD" id="cd06558">
    <property type="entry name" value="crotonase-like"/>
    <property type="match status" value="1"/>
</dbReference>
<dbReference type="PANTHER" id="PTHR43612:SF3">
    <property type="entry name" value="TRIFUNCTIONAL ENZYME SUBUNIT ALPHA, MITOCHONDRIAL"/>
    <property type="match status" value="1"/>
</dbReference>
<gene>
    <name evidence="16" type="ORF">C4N9_13585</name>
</gene>
<dbReference type="PANTHER" id="PTHR43612">
    <property type="entry name" value="TRIFUNCTIONAL ENZYME SUBUNIT ALPHA"/>
    <property type="match status" value="1"/>
</dbReference>
<dbReference type="InterPro" id="IPR006108">
    <property type="entry name" value="3HC_DH_C"/>
</dbReference>
<keyword evidence="9" id="KW-0443">Lipid metabolism</keyword>
<dbReference type="AlphaFoldDB" id="A0A2U2C7R5"/>
<dbReference type="RefSeq" id="WP_109533888.1">
    <property type="nucleotide sequence ID" value="NZ_QEYD01000008.1"/>
</dbReference>
<keyword evidence="7" id="KW-0560">Oxidoreductase</keyword>
<dbReference type="Gene3D" id="3.40.50.720">
    <property type="entry name" value="NAD(P)-binding Rossmann-like Domain"/>
    <property type="match status" value="1"/>
</dbReference>
<dbReference type="EC" id="4.2.1.17" evidence="4"/>
<dbReference type="Pfam" id="PF00378">
    <property type="entry name" value="ECH_1"/>
    <property type="match status" value="1"/>
</dbReference>
<sequence>MSDFLNTLTPDAGPDGASDVPRADGASAWRRSDAKGVVTLWLDCPDTGTNVISETVLRELDGLLDTLGGAKALVIRSAKRSGFAAGADIDGFADIGRDAALDLIRQGHAVLDRLAGLEVPTIAVIHGNTLGGGLELALACDRRIGIDGVKAGFPEVQLGLHPGLGGTFRLTRLIDPIEAMQAMLTGKSIHDRKVKKLGLVDALVPERHVDAAIEAAIRGDLPARETGLKAGAMRLSPARSLAATRMRQEAEKSAPRRHYPAPYALIDLWHDHGGDADAMQKAEIESFATLLESATAQALIRVFFLRRTLKSGASGASGIGHVHVIGAGAMGAEIAAWSALRGKRVTLEDVKLAPLGKAVKRAAKIYEKRHLSGIDARDALDRMMPDPDGLGRARADLVIEAAPERAELKEKIYSGLVNTMKPDAILATNTSSLRLETLFDAAPDPARFAGLHFFNPVSRMPLVELVSHEGVAAETLDRLAAFVGELDRLPVRVRDYPGFLVNRVLAPYMLEAMLMLDEGMDKERLDRAALAFGMPMGPVTLADQVGLDICLEVARSLGRGLDRPVADVPDWLARKVEDGETGRKAGKGLYDYDKEAPPETASGDDEDARIIDRLILPMCNAAVECLREGVVDDADRLDAAMIFGTGWAPFRGGPMHYARVRGDVPDTLRRLEEQHGPRFAPDPGWDRFA</sequence>
<dbReference type="InterPro" id="IPR050136">
    <property type="entry name" value="FA_oxidation_alpha_subunit"/>
</dbReference>
<comment type="catalytic activity">
    <reaction evidence="12">
        <text>a (3S)-3-hydroxyacyl-CoA + NAD(+) = a 3-oxoacyl-CoA + NADH + H(+)</text>
        <dbReference type="Rhea" id="RHEA:22432"/>
        <dbReference type="ChEBI" id="CHEBI:15378"/>
        <dbReference type="ChEBI" id="CHEBI:57318"/>
        <dbReference type="ChEBI" id="CHEBI:57540"/>
        <dbReference type="ChEBI" id="CHEBI:57945"/>
        <dbReference type="ChEBI" id="CHEBI:90726"/>
        <dbReference type="EC" id="1.1.1.35"/>
    </reaction>
</comment>
<evidence type="ECO:0000313" key="16">
    <source>
        <dbReference type="EMBL" id="PWE27891.1"/>
    </source>
</evidence>
<dbReference type="SUPFAM" id="SSF51735">
    <property type="entry name" value="NAD(P)-binding Rossmann-fold domains"/>
    <property type="match status" value="1"/>
</dbReference>
<keyword evidence="8" id="KW-0520">NAD</keyword>
<feature type="domain" description="3-hydroxyacyl-CoA dehydrogenase C-terminal" evidence="14">
    <location>
        <begin position="498"/>
        <end position="592"/>
    </location>
</feature>
<evidence type="ECO:0000256" key="12">
    <source>
        <dbReference type="ARBA" id="ARBA00049556"/>
    </source>
</evidence>
<comment type="caution">
    <text evidence="16">The sequence shown here is derived from an EMBL/GenBank/DDBJ whole genome shotgun (WGS) entry which is preliminary data.</text>
</comment>
<dbReference type="GeneID" id="94365922"/>
<dbReference type="PROSITE" id="PS00067">
    <property type="entry name" value="3HCDH"/>
    <property type="match status" value="1"/>
</dbReference>
<accession>A0A2U2C7R5</accession>
<evidence type="ECO:0000259" key="15">
    <source>
        <dbReference type="Pfam" id="PF02737"/>
    </source>
</evidence>
<dbReference type="InterPro" id="IPR006176">
    <property type="entry name" value="3-OHacyl-CoA_DH_NAD-bd"/>
</dbReference>
<dbReference type="Pfam" id="PF00725">
    <property type="entry name" value="3HCDH"/>
    <property type="match status" value="1"/>
</dbReference>
<dbReference type="GO" id="GO:0016509">
    <property type="term" value="F:long-chain (3S)-3-hydroxyacyl-CoA dehydrogenase (NAD+) activity"/>
    <property type="evidence" value="ECO:0007669"/>
    <property type="project" value="TreeGrafter"/>
</dbReference>
<dbReference type="EMBL" id="QEYD01000008">
    <property type="protein sequence ID" value="PWE27891.1"/>
    <property type="molecule type" value="Genomic_DNA"/>
</dbReference>
<dbReference type="GO" id="GO:0006635">
    <property type="term" value="P:fatty acid beta-oxidation"/>
    <property type="evidence" value="ECO:0007669"/>
    <property type="project" value="UniProtKB-UniPathway"/>
</dbReference>
<dbReference type="SUPFAM" id="SSF48179">
    <property type="entry name" value="6-phosphogluconate dehydrogenase C-terminal domain-like"/>
    <property type="match status" value="2"/>
</dbReference>
<dbReference type="Pfam" id="PF02737">
    <property type="entry name" value="3HCDH_N"/>
    <property type="match status" value="1"/>
</dbReference>
<dbReference type="InterPro" id="IPR008927">
    <property type="entry name" value="6-PGluconate_DH-like_C_sf"/>
</dbReference>
<evidence type="ECO:0000256" key="1">
    <source>
        <dbReference type="ARBA" id="ARBA00005005"/>
    </source>
</evidence>
<feature type="region of interest" description="Disordered" evidence="13">
    <location>
        <begin position="584"/>
        <end position="605"/>
    </location>
</feature>
<evidence type="ECO:0000256" key="8">
    <source>
        <dbReference type="ARBA" id="ARBA00023027"/>
    </source>
</evidence>
<evidence type="ECO:0000256" key="13">
    <source>
        <dbReference type="SAM" id="MobiDB-lite"/>
    </source>
</evidence>
<evidence type="ECO:0000256" key="7">
    <source>
        <dbReference type="ARBA" id="ARBA00023002"/>
    </source>
</evidence>
<reference evidence="16 17" key="1">
    <citation type="submission" date="2018-05" db="EMBL/GenBank/DDBJ databases">
        <title>Pararhodobacter marina sp. nov., isolated from deep-sea water of the Indian Ocean.</title>
        <authorList>
            <person name="Lai Q.Sr."/>
            <person name="Liu X."/>
            <person name="Shao Z."/>
        </authorList>
    </citation>
    <scope>NUCLEOTIDE SEQUENCE [LARGE SCALE GENOMIC DNA]</scope>
    <source>
        <strain evidence="16 17">CIC4N-9</strain>
    </source>
</reference>
<evidence type="ECO:0000256" key="5">
    <source>
        <dbReference type="ARBA" id="ARBA00022832"/>
    </source>
</evidence>
<evidence type="ECO:0000256" key="2">
    <source>
        <dbReference type="ARBA" id="ARBA00007005"/>
    </source>
</evidence>
<dbReference type="SUPFAM" id="SSF52096">
    <property type="entry name" value="ClpP/crotonase"/>
    <property type="match status" value="1"/>
</dbReference>
<keyword evidence="10" id="KW-0456">Lyase</keyword>
<dbReference type="InterPro" id="IPR036291">
    <property type="entry name" value="NAD(P)-bd_dom_sf"/>
</dbReference>
<evidence type="ECO:0000256" key="6">
    <source>
        <dbReference type="ARBA" id="ARBA00022963"/>
    </source>
</evidence>
<evidence type="ECO:0000256" key="9">
    <source>
        <dbReference type="ARBA" id="ARBA00023098"/>
    </source>
</evidence>
<dbReference type="Proteomes" id="UP000244940">
    <property type="component" value="Unassembled WGS sequence"/>
</dbReference>
<proteinExistence type="inferred from homology"/>
<dbReference type="Gene3D" id="3.90.226.10">
    <property type="entry name" value="2-enoyl-CoA Hydratase, Chain A, domain 1"/>
    <property type="match status" value="1"/>
</dbReference>
<keyword evidence="5" id="KW-0276">Fatty acid metabolism</keyword>
<organism evidence="16 17">
    <name type="scientific">Pararhodobacter marinus</name>
    <dbReference type="NCBI Taxonomy" id="2184063"/>
    <lineage>
        <taxon>Bacteria</taxon>
        <taxon>Pseudomonadati</taxon>
        <taxon>Pseudomonadota</taxon>
        <taxon>Alphaproteobacteria</taxon>
        <taxon>Rhodobacterales</taxon>
        <taxon>Paracoccaceae</taxon>
        <taxon>Pararhodobacter</taxon>
    </lineage>
</organism>
<comment type="similarity">
    <text evidence="2">In the central section; belongs to the 3-hydroxyacyl-CoA dehydrogenase family.</text>
</comment>
<dbReference type="InterPro" id="IPR029045">
    <property type="entry name" value="ClpP/crotonase-like_dom_sf"/>
</dbReference>
<dbReference type="InterPro" id="IPR006180">
    <property type="entry name" value="3-OHacyl-CoA_DH_CS"/>
</dbReference>
<keyword evidence="6" id="KW-0442">Lipid degradation</keyword>
<evidence type="ECO:0000256" key="11">
    <source>
        <dbReference type="ARBA" id="ARBA00023268"/>
    </source>
</evidence>
<evidence type="ECO:0000256" key="10">
    <source>
        <dbReference type="ARBA" id="ARBA00023239"/>
    </source>
</evidence>
<evidence type="ECO:0000313" key="17">
    <source>
        <dbReference type="Proteomes" id="UP000244940"/>
    </source>
</evidence>
<dbReference type="Gene3D" id="1.10.1040.50">
    <property type="match status" value="1"/>
</dbReference>
<protein>
    <recommendedName>
        <fullName evidence="4">enoyl-CoA hydratase</fullName>
        <ecNumber evidence="4">4.2.1.17</ecNumber>
    </recommendedName>
</protein>
<dbReference type="InterPro" id="IPR001753">
    <property type="entry name" value="Enoyl-CoA_hydra/iso"/>
</dbReference>
<feature type="region of interest" description="Disordered" evidence="13">
    <location>
        <begin position="1"/>
        <end position="25"/>
    </location>
</feature>
<keyword evidence="11" id="KW-0511">Multifunctional enzyme</keyword>
<dbReference type="UniPathway" id="UPA00659"/>
<keyword evidence="17" id="KW-1185">Reference proteome</keyword>
<evidence type="ECO:0000256" key="4">
    <source>
        <dbReference type="ARBA" id="ARBA00012076"/>
    </source>
</evidence>
<dbReference type="GO" id="GO:0070403">
    <property type="term" value="F:NAD+ binding"/>
    <property type="evidence" value="ECO:0007669"/>
    <property type="project" value="InterPro"/>
</dbReference>
<evidence type="ECO:0000256" key="3">
    <source>
        <dbReference type="ARBA" id="ARBA00008750"/>
    </source>
</evidence>